<proteinExistence type="predicted"/>
<dbReference type="Gene3D" id="3.30.1490.40">
    <property type="match status" value="1"/>
</dbReference>
<feature type="compositionally biased region" description="Low complexity" evidence="2">
    <location>
        <begin position="44"/>
        <end position="56"/>
    </location>
</feature>
<feature type="region of interest" description="Disordered" evidence="2">
    <location>
        <begin position="302"/>
        <end position="339"/>
    </location>
</feature>
<dbReference type="Pfam" id="PF02213">
    <property type="entry name" value="GYF"/>
    <property type="match status" value="1"/>
</dbReference>
<dbReference type="PANTHER" id="PTHR14445:SF36">
    <property type="entry name" value="FI03272P-RELATED"/>
    <property type="match status" value="1"/>
</dbReference>
<reference evidence="4 5" key="1">
    <citation type="journal article" date="2023" name="G3 (Bethesda)">
        <title>A high-quality reference genome for the fission yeast Schizosaccharomyces osmophilus.</title>
        <authorList>
            <person name="Jia G.S."/>
            <person name="Zhang W.C."/>
            <person name="Liang Y."/>
            <person name="Liu X.H."/>
            <person name="Rhind N."/>
            <person name="Pidoux A."/>
            <person name="Brysch-Herzberg M."/>
            <person name="Du L.L."/>
        </authorList>
    </citation>
    <scope>NUCLEOTIDE SEQUENCE [LARGE SCALE GENOMIC DNA]</scope>
    <source>
        <strain evidence="4 5">CBS 15793</strain>
    </source>
</reference>
<dbReference type="PANTHER" id="PTHR14445">
    <property type="entry name" value="GRB10 INTERACTING GYF PROTEIN"/>
    <property type="match status" value="1"/>
</dbReference>
<accession>A0AAF0AW66</accession>
<dbReference type="SMART" id="SM00444">
    <property type="entry name" value="GYF"/>
    <property type="match status" value="1"/>
</dbReference>
<feature type="compositionally biased region" description="Basic and acidic residues" evidence="2">
    <location>
        <begin position="557"/>
        <end position="578"/>
    </location>
</feature>
<dbReference type="InterPro" id="IPR035445">
    <property type="entry name" value="GYF-like_dom_sf"/>
</dbReference>
<evidence type="ECO:0000313" key="5">
    <source>
        <dbReference type="Proteomes" id="UP001212411"/>
    </source>
</evidence>
<evidence type="ECO:0000259" key="3">
    <source>
        <dbReference type="PROSITE" id="PS50829"/>
    </source>
</evidence>
<feature type="compositionally biased region" description="Polar residues" evidence="2">
    <location>
        <begin position="579"/>
        <end position="590"/>
    </location>
</feature>
<dbReference type="Proteomes" id="UP001212411">
    <property type="component" value="Chromosome 2"/>
</dbReference>
<feature type="compositionally biased region" description="Polar residues" evidence="2">
    <location>
        <begin position="1"/>
        <end position="18"/>
    </location>
</feature>
<gene>
    <name evidence="4" type="primary">mpd2</name>
    <name evidence="4" type="ORF">SOMG_03603</name>
</gene>
<dbReference type="GeneID" id="80877081"/>
<feature type="compositionally biased region" description="Polar residues" evidence="2">
    <location>
        <begin position="622"/>
        <end position="632"/>
    </location>
</feature>
<dbReference type="InterPro" id="IPR051640">
    <property type="entry name" value="GRB10-interact_GYF"/>
</dbReference>
<evidence type="ECO:0000313" key="4">
    <source>
        <dbReference type="EMBL" id="WBW74341.1"/>
    </source>
</evidence>
<keyword evidence="5" id="KW-1185">Reference proteome</keyword>
<dbReference type="KEGG" id="som:SOMG_03603"/>
<evidence type="ECO:0000256" key="2">
    <source>
        <dbReference type="SAM" id="MobiDB-lite"/>
    </source>
</evidence>
<feature type="compositionally biased region" description="Polar residues" evidence="2">
    <location>
        <begin position="26"/>
        <end position="43"/>
    </location>
</feature>
<name>A0AAF0AW66_9SCHI</name>
<feature type="domain" description="GYF" evidence="3">
    <location>
        <begin position="395"/>
        <end position="443"/>
    </location>
</feature>
<dbReference type="PROSITE" id="PS50829">
    <property type="entry name" value="GYF"/>
    <property type="match status" value="1"/>
</dbReference>
<protein>
    <submittedName>
        <fullName evidence="4">GYF domain protein</fullName>
    </submittedName>
</protein>
<feature type="compositionally biased region" description="Basic and acidic residues" evidence="2">
    <location>
        <begin position="594"/>
        <end position="619"/>
    </location>
</feature>
<dbReference type="GO" id="GO:0005829">
    <property type="term" value="C:cytosol"/>
    <property type="evidence" value="ECO:0007669"/>
    <property type="project" value="TreeGrafter"/>
</dbReference>
<dbReference type="AlphaFoldDB" id="A0AAF0AW66"/>
<dbReference type="RefSeq" id="XP_056038584.1">
    <property type="nucleotide sequence ID" value="XM_056182392.1"/>
</dbReference>
<dbReference type="SUPFAM" id="SSF55277">
    <property type="entry name" value="GYF domain"/>
    <property type="match status" value="1"/>
</dbReference>
<sequence>MNSEASVYSNMDWSQLANPMNKKESQPSLSSTNNMYPQLSSFMNPAAASGAGSPANLQADPTAATASDRHKKLSLKSGNFWDSYGVASSTPPVPSFSSNMANPANSGNASSLNTNNLSEKGTVLTPTASSMPMTASNTFNADPIPPYSNTTSIGGNPLGSADPNPGIFPAKSYASPFPSALTTEGMSPKFLKDRFPSSNTVAGAASPKVNSPFTSYKRSSLNVSPSSTSIPQSRSIGSGFNNPSGYGWLPQQYNSLPTSYPANPPQDVDPALAQFAGHAYDSTNAATLGASGYQQFAGASQPEAIPESINSPLRRGSTRLSNSPVYSVGGGMPARDTDSPMNILVDKAKAKISMNENGASANSVREHSMPDQTTSNYFTPENFPQHLASLIPPAVLRWLYKDPQNNIQGPFSGVDMHQWYRAGYFPLSLPVKRLEEEEYYSLAFFVRQVGNQFEPFLIPLSPVSVPNNQSPSWNAQGTDLPSSTYIPNNDSEALESADTKRQGSVQFQREDDTGAARKVSIQSQSLPKSLVESIVNQPDESVLKEEKQTISSPSEIMSKEGKDAKTTSQKREKAHEPIDQTTVDSNLTQNLKSLELKEKQSKEEVKNTTESVQKSDEPKFNPSINKPASATAETGAFAPRPSPWKSLPSKPMPSLDETIHKEMENALNGELPDQNEKTTQKPTNSQPTMPVEAGSPWGKVNDVATSISQEIQRMEKQNENLKTNAASNAQVQAQTQIQAEAQAQAEAAAKPAPQTLASTSVWGSGSTNPPNAWSKHASLKSPMLKKNIQQAEVHTKQQAPVSTTTNAATVANVTATRNVMPVAKAKPATSAPAASAPNDENKKMTAFLETTLESEDSWSVVGPGGKVFNQQLSGTATANRSPATKPAVVAAPVNSQPNTSKLQQVISSSGLSPEFLSWCKHSLKGLNEGVNYEEFLNMLLSFPVESNNEVAEIISDSIYANSTTMDGRRFAGEFMRRRMADLSGKDEGLDGMITKGQENGSPGAWSSVARTKPKQGVEWNSAFKVVTGKKNKKRT</sequence>
<evidence type="ECO:0000256" key="1">
    <source>
        <dbReference type="SAM" id="Coils"/>
    </source>
</evidence>
<dbReference type="InterPro" id="IPR003169">
    <property type="entry name" value="GYF"/>
</dbReference>
<feature type="region of interest" description="Disordered" evidence="2">
    <location>
        <begin position="537"/>
        <end position="699"/>
    </location>
</feature>
<organism evidence="4 5">
    <name type="scientific">Schizosaccharomyces osmophilus</name>
    <dbReference type="NCBI Taxonomy" id="2545709"/>
    <lineage>
        <taxon>Eukaryota</taxon>
        <taxon>Fungi</taxon>
        <taxon>Dikarya</taxon>
        <taxon>Ascomycota</taxon>
        <taxon>Taphrinomycotina</taxon>
        <taxon>Schizosaccharomycetes</taxon>
        <taxon>Schizosaccharomycetales</taxon>
        <taxon>Schizosaccharomycetaceae</taxon>
        <taxon>Schizosaccharomyces</taxon>
    </lineage>
</organism>
<feature type="coiled-coil region" evidence="1">
    <location>
        <begin position="704"/>
        <end position="731"/>
    </location>
</feature>
<feature type="compositionally biased region" description="Polar residues" evidence="2">
    <location>
        <begin position="473"/>
        <end position="491"/>
    </location>
</feature>
<feature type="region of interest" description="Disordered" evidence="2">
    <location>
        <begin position="1"/>
        <end position="71"/>
    </location>
</feature>
<dbReference type="EMBL" id="CP115612">
    <property type="protein sequence ID" value="WBW74341.1"/>
    <property type="molecule type" value="Genomic_DNA"/>
</dbReference>
<feature type="region of interest" description="Disordered" evidence="2">
    <location>
        <begin position="468"/>
        <end position="521"/>
    </location>
</feature>
<dbReference type="CDD" id="cd00072">
    <property type="entry name" value="GYF"/>
    <property type="match status" value="1"/>
</dbReference>
<keyword evidence="1" id="KW-0175">Coiled coil</keyword>